<evidence type="ECO:0000259" key="4">
    <source>
        <dbReference type="PROSITE" id="PS51161"/>
    </source>
</evidence>
<dbReference type="EMBL" id="RAPQ01000008">
    <property type="protein sequence ID" value="RKE04772.1"/>
    <property type="molecule type" value="Genomic_DNA"/>
</dbReference>
<accession>A0A419XAL1</accession>
<dbReference type="OrthoDB" id="9804622at2"/>
<comment type="caution">
    <text evidence="5">The sequence shown here is derived from an EMBL/GenBank/DDBJ whole genome shotgun (WGS) entry which is preliminary data.</text>
</comment>
<evidence type="ECO:0000313" key="6">
    <source>
        <dbReference type="Proteomes" id="UP000284531"/>
    </source>
</evidence>
<dbReference type="Proteomes" id="UP000284531">
    <property type="component" value="Unassembled WGS sequence"/>
</dbReference>
<sequence>MKNNGSASDYQIRKRSGQIAGFDLSKIHEAISKAFQAVGEERIELIDFCVNQIEKELDFSGIPSVEEIQDLVERTLFRYDLFDVAKAFILYRKQHETVRDTKELFSNLNLVDDYLNLQDWRVKESANSSYSLQGLNQHISTIVSSQYWLNKIYPEEIGDAHKKGALHIHDLGFLSVYCVGWDLQDLIMTGFKGASGKLVSKPARHFRTILGQVVNFFYTMQGEAAGAQAFSNFDTLLAPFIRFDQLERKHVKQALQEFMFNVNVPTRVGFQTPFTNVTMDLNVPSFMKDEPVVIGGKAQDFTYGECQAEMDLFNEVFAEVVEEGDANGSVFSFPIPTYNITPDFDWDNPRYENIWKITAKYGIPYFSNFVNSDMSPDDVRSMCCRLRLDKRELARKGGGLFGANPLTGSVGVVTVNLPRLGYEAGNEQEFFKRLGQLMEMGKNSLEIKRKVIENLTEKGLFPYSKFYLRHLKNKNGKFWQNHFSTIGIVGMNECCLNFIGGDIVSEEGNAFAHRIFDFMKQKLEEFQEETGNIYNLEATPAEGTTYRLARLDTKVYDDIIVANQEAYKTGAAPYYTNSSQLPVTYTDDLFEALNLQDDLQTQYTGGTVFHTFIGEKQLSIESVKMLIKKITDNYRLPYITLSPSFSICQEHGYIYGEHHKCPKCADMGKETDCEVFSRIVGYLRPVHQWNDGKRQEWEDRKLFDKKAHMKKDLQEECALA</sequence>
<dbReference type="NCBIfam" id="NF006126">
    <property type="entry name" value="PRK08270.1"/>
    <property type="match status" value="1"/>
</dbReference>
<dbReference type="Pfam" id="PF03477">
    <property type="entry name" value="ATP-cone"/>
    <property type="match status" value="1"/>
</dbReference>
<gene>
    <name evidence="5" type="ORF">BXY64_1800</name>
</gene>
<dbReference type="PANTHER" id="PTHR21075">
    <property type="entry name" value="ANAEROBIC RIBONUCLEOSIDE-TRIPHOSPHATE REDUCTASE"/>
    <property type="match status" value="1"/>
</dbReference>
<dbReference type="NCBIfam" id="TIGR02487">
    <property type="entry name" value="NrdD"/>
    <property type="match status" value="1"/>
</dbReference>
<dbReference type="RefSeq" id="WP_120239516.1">
    <property type="nucleotide sequence ID" value="NZ_RAPQ01000008.1"/>
</dbReference>
<dbReference type="AlphaFoldDB" id="A0A419XAL1"/>
<evidence type="ECO:0000313" key="5">
    <source>
        <dbReference type="EMBL" id="RKE04772.1"/>
    </source>
</evidence>
<dbReference type="GO" id="GO:0031250">
    <property type="term" value="C:anaerobic ribonucleoside-triphosphate reductase complex"/>
    <property type="evidence" value="ECO:0007669"/>
    <property type="project" value="TreeGrafter"/>
</dbReference>
<dbReference type="CDD" id="cd01675">
    <property type="entry name" value="RNR_III"/>
    <property type="match status" value="1"/>
</dbReference>
<proteinExistence type="predicted"/>
<dbReference type="GO" id="GO:0005524">
    <property type="term" value="F:ATP binding"/>
    <property type="evidence" value="ECO:0007669"/>
    <property type="project" value="UniProtKB-UniRule"/>
</dbReference>
<reference evidence="5 6" key="1">
    <citation type="submission" date="2018-09" db="EMBL/GenBank/DDBJ databases">
        <title>Genomic Encyclopedia of Archaeal and Bacterial Type Strains, Phase II (KMG-II): from individual species to whole genera.</title>
        <authorList>
            <person name="Goeker M."/>
        </authorList>
    </citation>
    <scope>NUCLEOTIDE SEQUENCE [LARGE SCALE GENOMIC DNA]</scope>
    <source>
        <strain evidence="5 6">DSM 21950</strain>
    </source>
</reference>
<dbReference type="Pfam" id="PF13597">
    <property type="entry name" value="NRDD"/>
    <property type="match status" value="1"/>
</dbReference>
<name>A0A419XAL1_9BACT</name>
<dbReference type="Gene3D" id="3.20.70.20">
    <property type="match status" value="1"/>
</dbReference>
<dbReference type="GO" id="GO:0009265">
    <property type="term" value="P:2'-deoxyribonucleotide biosynthetic process"/>
    <property type="evidence" value="ECO:0007669"/>
    <property type="project" value="TreeGrafter"/>
</dbReference>
<dbReference type="PANTHER" id="PTHR21075:SF0">
    <property type="entry name" value="ANAEROBIC RIBONUCLEOSIDE-TRIPHOSPHATE REDUCTASE"/>
    <property type="match status" value="1"/>
</dbReference>
<evidence type="ECO:0000256" key="3">
    <source>
        <dbReference type="PROSITE-ProRule" id="PRU00492"/>
    </source>
</evidence>
<keyword evidence="6" id="KW-1185">Reference proteome</keyword>
<organism evidence="5 6">
    <name type="scientific">Marinifilum flexuosum</name>
    <dbReference type="NCBI Taxonomy" id="1117708"/>
    <lineage>
        <taxon>Bacteria</taxon>
        <taxon>Pseudomonadati</taxon>
        <taxon>Bacteroidota</taxon>
        <taxon>Bacteroidia</taxon>
        <taxon>Marinilabiliales</taxon>
        <taxon>Marinifilaceae</taxon>
    </lineage>
</organism>
<keyword evidence="1 3" id="KW-0547">Nucleotide-binding</keyword>
<dbReference type="SUPFAM" id="SSF51998">
    <property type="entry name" value="PFL-like glycyl radical enzymes"/>
    <property type="match status" value="1"/>
</dbReference>
<protein>
    <submittedName>
        <fullName evidence="5">Ribonucleoside-triphosphate reductase class III catalytic subunit</fullName>
    </submittedName>
</protein>
<dbReference type="PROSITE" id="PS51161">
    <property type="entry name" value="ATP_CONE"/>
    <property type="match status" value="1"/>
</dbReference>
<evidence type="ECO:0000256" key="1">
    <source>
        <dbReference type="ARBA" id="ARBA00022741"/>
    </source>
</evidence>
<feature type="domain" description="ATP-cone" evidence="4">
    <location>
        <begin position="10"/>
        <end position="99"/>
    </location>
</feature>
<dbReference type="GO" id="GO:0006260">
    <property type="term" value="P:DNA replication"/>
    <property type="evidence" value="ECO:0007669"/>
    <property type="project" value="InterPro"/>
</dbReference>
<dbReference type="InterPro" id="IPR005144">
    <property type="entry name" value="ATP-cone_dom"/>
</dbReference>
<keyword evidence="2 3" id="KW-0067">ATP-binding</keyword>
<evidence type="ECO:0000256" key="2">
    <source>
        <dbReference type="ARBA" id="ARBA00022840"/>
    </source>
</evidence>
<dbReference type="InterPro" id="IPR012833">
    <property type="entry name" value="NrdD"/>
</dbReference>
<dbReference type="GO" id="GO:0004748">
    <property type="term" value="F:ribonucleoside-diphosphate reductase activity, thioredoxin disulfide as acceptor"/>
    <property type="evidence" value="ECO:0007669"/>
    <property type="project" value="TreeGrafter"/>
</dbReference>
<dbReference type="GO" id="GO:0008998">
    <property type="term" value="F:ribonucleoside-triphosphate reductase (thioredoxin) activity"/>
    <property type="evidence" value="ECO:0007669"/>
    <property type="project" value="InterPro"/>
</dbReference>